<accession>A0A0E9WEI9</accession>
<sequence>MWIFTLLQNANKSLAFLISVRALSVLHVSRCKIGNKYTPSAPNAAEMK</sequence>
<proteinExistence type="predicted"/>
<reference evidence="1" key="1">
    <citation type="submission" date="2014-11" db="EMBL/GenBank/DDBJ databases">
        <authorList>
            <person name="Amaro Gonzalez C."/>
        </authorList>
    </citation>
    <scope>NUCLEOTIDE SEQUENCE</scope>
</reference>
<protein>
    <submittedName>
        <fullName evidence="1">Uncharacterized protein</fullName>
    </submittedName>
</protein>
<reference evidence="1" key="2">
    <citation type="journal article" date="2015" name="Fish Shellfish Immunol.">
        <title>Early steps in the European eel (Anguilla anguilla)-Vibrio vulnificus interaction in the gills: Role of the RtxA13 toxin.</title>
        <authorList>
            <person name="Callol A."/>
            <person name="Pajuelo D."/>
            <person name="Ebbesson L."/>
            <person name="Teles M."/>
            <person name="MacKenzie S."/>
            <person name="Amaro C."/>
        </authorList>
    </citation>
    <scope>NUCLEOTIDE SEQUENCE</scope>
</reference>
<evidence type="ECO:0000313" key="1">
    <source>
        <dbReference type="EMBL" id="JAH87908.1"/>
    </source>
</evidence>
<dbReference type="AlphaFoldDB" id="A0A0E9WEI9"/>
<name>A0A0E9WEI9_ANGAN</name>
<dbReference type="EMBL" id="GBXM01020669">
    <property type="protein sequence ID" value="JAH87908.1"/>
    <property type="molecule type" value="Transcribed_RNA"/>
</dbReference>
<organism evidence="1">
    <name type="scientific">Anguilla anguilla</name>
    <name type="common">European freshwater eel</name>
    <name type="synonym">Muraena anguilla</name>
    <dbReference type="NCBI Taxonomy" id="7936"/>
    <lineage>
        <taxon>Eukaryota</taxon>
        <taxon>Metazoa</taxon>
        <taxon>Chordata</taxon>
        <taxon>Craniata</taxon>
        <taxon>Vertebrata</taxon>
        <taxon>Euteleostomi</taxon>
        <taxon>Actinopterygii</taxon>
        <taxon>Neopterygii</taxon>
        <taxon>Teleostei</taxon>
        <taxon>Anguilliformes</taxon>
        <taxon>Anguillidae</taxon>
        <taxon>Anguilla</taxon>
    </lineage>
</organism>